<accession>A0A6L2LHU8</accession>
<sequence>MQTAQPSMNINQDRHMQMVEDNVRNQFRPYAGQNIRNQVVLNAVLNPGVHNVRHQNGLSVDPGIVNHYGIGNVITTRVQGNGNGINENQIRCYKCRGEGHYANKCTVKPRKQDVAYLQKQMQIAQKKETWIQLTSEEFDFMATACACEETERANVNCTLENNLQHASTSGTQSDKTLVCDSD</sequence>
<evidence type="ECO:0000256" key="1">
    <source>
        <dbReference type="PROSITE-ProRule" id="PRU00047"/>
    </source>
</evidence>
<evidence type="ECO:0000313" key="3">
    <source>
        <dbReference type="EMBL" id="GEU59735.1"/>
    </source>
</evidence>
<gene>
    <name evidence="3" type="ORF">Tci_031713</name>
</gene>
<dbReference type="AlphaFoldDB" id="A0A6L2LHU8"/>
<dbReference type="SUPFAM" id="SSF57756">
    <property type="entry name" value="Retrovirus zinc finger-like domains"/>
    <property type="match status" value="1"/>
</dbReference>
<keyword evidence="1" id="KW-0479">Metal-binding</keyword>
<dbReference type="Gene3D" id="4.10.60.10">
    <property type="entry name" value="Zinc finger, CCHC-type"/>
    <property type="match status" value="1"/>
</dbReference>
<dbReference type="EMBL" id="BKCJ010004221">
    <property type="protein sequence ID" value="GEU59735.1"/>
    <property type="molecule type" value="Genomic_DNA"/>
</dbReference>
<proteinExistence type="predicted"/>
<evidence type="ECO:0000259" key="2">
    <source>
        <dbReference type="PROSITE" id="PS50158"/>
    </source>
</evidence>
<comment type="caution">
    <text evidence="3">The sequence shown here is derived from an EMBL/GenBank/DDBJ whole genome shotgun (WGS) entry which is preliminary data.</text>
</comment>
<dbReference type="Pfam" id="PF00098">
    <property type="entry name" value="zf-CCHC"/>
    <property type="match status" value="1"/>
</dbReference>
<reference evidence="3" key="1">
    <citation type="journal article" date="2019" name="Sci. Rep.">
        <title>Draft genome of Tanacetum cinerariifolium, the natural source of mosquito coil.</title>
        <authorList>
            <person name="Yamashiro T."/>
            <person name="Shiraishi A."/>
            <person name="Satake H."/>
            <person name="Nakayama K."/>
        </authorList>
    </citation>
    <scope>NUCLEOTIDE SEQUENCE</scope>
</reference>
<name>A0A6L2LHU8_TANCI</name>
<organism evidence="3">
    <name type="scientific">Tanacetum cinerariifolium</name>
    <name type="common">Dalmatian daisy</name>
    <name type="synonym">Chrysanthemum cinerariifolium</name>
    <dbReference type="NCBI Taxonomy" id="118510"/>
    <lineage>
        <taxon>Eukaryota</taxon>
        <taxon>Viridiplantae</taxon>
        <taxon>Streptophyta</taxon>
        <taxon>Embryophyta</taxon>
        <taxon>Tracheophyta</taxon>
        <taxon>Spermatophyta</taxon>
        <taxon>Magnoliopsida</taxon>
        <taxon>eudicotyledons</taxon>
        <taxon>Gunneridae</taxon>
        <taxon>Pentapetalae</taxon>
        <taxon>asterids</taxon>
        <taxon>campanulids</taxon>
        <taxon>Asterales</taxon>
        <taxon>Asteraceae</taxon>
        <taxon>Asteroideae</taxon>
        <taxon>Anthemideae</taxon>
        <taxon>Anthemidinae</taxon>
        <taxon>Tanacetum</taxon>
    </lineage>
</organism>
<feature type="domain" description="CCHC-type" evidence="2">
    <location>
        <begin position="91"/>
        <end position="105"/>
    </location>
</feature>
<keyword evidence="1" id="KW-0863">Zinc-finger</keyword>
<dbReference type="GO" id="GO:0003676">
    <property type="term" value="F:nucleic acid binding"/>
    <property type="evidence" value="ECO:0007669"/>
    <property type="project" value="InterPro"/>
</dbReference>
<dbReference type="InterPro" id="IPR036875">
    <property type="entry name" value="Znf_CCHC_sf"/>
</dbReference>
<protein>
    <recommendedName>
        <fullName evidence="2">CCHC-type domain-containing protein</fullName>
    </recommendedName>
</protein>
<keyword evidence="1" id="KW-0862">Zinc</keyword>
<dbReference type="GO" id="GO:0008270">
    <property type="term" value="F:zinc ion binding"/>
    <property type="evidence" value="ECO:0007669"/>
    <property type="project" value="UniProtKB-KW"/>
</dbReference>
<dbReference type="InterPro" id="IPR001878">
    <property type="entry name" value="Znf_CCHC"/>
</dbReference>
<dbReference type="PROSITE" id="PS50158">
    <property type="entry name" value="ZF_CCHC"/>
    <property type="match status" value="1"/>
</dbReference>